<gene>
    <name evidence="1" type="ORF">ACOLOM_LOCUS1244</name>
</gene>
<evidence type="ECO:0000313" key="2">
    <source>
        <dbReference type="Proteomes" id="UP000789525"/>
    </source>
</evidence>
<proteinExistence type="predicted"/>
<organism evidence="1 2">
    <name type="scientific">Acaulospora colombiana</name>
    <dbReference type="NCBI Taxonomy" id="27376"/>
    <lineage>
        <taxon>Eukaryota</taxon>
        <taxon>Fungi</taxon>
        <taxon>Fungi incertae sedis</taxon>
        <taxon>Mucoromycota</taxon>
        <taxon>Glomeromycotina</taxon>
        <taxon>Glomeromycetes</taxon>
        <taxon>Diversisporales</taxon>
        <taxon>Acaulosporaceae</taxon>
        <taxon>Acaulospora</taxon>
    </lineage>
</organism>
<keyword evidence="2" id="KW-1185">Reference proteome</keyword>
<accession>A0ACA9KAS6</accession>
<comment type="caution">
    <text evidence="1">The sequence shown here is derived from an EMBL/GenBank/DDBJ whole genome shotgun (WGS) entry which is preliminary data.</text>
</comment>
<sequence length="211" mass="24021">MWKFCLDHLSPLPLLLLLFSHSLLVFSQQISFSSSLNLNDNKYFTLKQVLHHGGISNLGKQLFRKLEINQNEDSVFKEFGYAGTDPSGEYVVNFREEAPVGEFDLNNFGKKIPIPNHKDVASVLSLARMSYNAYISINSSGWLDLGDLDYEKLPFGWEERGLRGYVFADQDNSTVIISFKGTSVKYIYDDDETAPNDQYNASFFPSLLRHV</sequence>
<dbReference type="EMBL" id="CAJVPT010001466">
    <property type="protein sequence ID" value="CAG8462917.1"/>
    <property type="molecule type" value="Genomic_DNA"/>
</dbReference>
<protein>
    <submittedName>
        <fullName evidence="1">15841_t:CDS:1</fullName>
    </submittedName>
</protein>
<dbReference type="Proteomes" id="UP000789525">
    <property type="component" value="Unassembled WGS sequence"/>
</dbReference>
<reference evidence="1" key="1">
    <citation type="submission" date="2021-06" db="EMBL/GenBank/DDBJ databases">
        <authorList>
            <person name="Kallberg Y."/>
            <person name="Tangrot J."/>
            <person name="Rosling A."/>
        </authorList>
    </citation>
    <scope>NUCLEOTIDE SEQUENCE</scope>
    <source>
        <strain evidence="1">CL356</strain>
    </source>
</reference>
<evidence type="ECO:0000313" key="1">
    <source>
        <dbReference type="EMBL" id="CAG8462917.1"/>
    </source>
</evidence>
<name>A0ACA9KAS6_9GLOM</name>